<gene>
    <name evidence="5" type="ORF">HHX25_00215</name>
</gene>
<dbReference type="PANTHER" id="PTHR43280:SF2">
    <property type="entry name" value="HTH-TYPE TRANSCRIPTIONAL REGULATOR EXSA"/>
    <property type="match status" value="1"/>
</dbReference>
<evidence type="ECO:0000256" key="2">
    <source>
        <dbReference type="ARBA" id="ARBA00023125"/>
    </source>
</evidence>
<reference evidence="5 6" key="1">
    <citation type="submission" date="2020-04" db="EMBL/GenBank/DDBJ databases">
        <title>A Flavivirga sp. nov.</title>
        <authorList>
            <person name="Sun X."/>
        </authorList>
    </citation>
    <scope>NUCLEOTIDE SEQUENCE [LARGE SCALE GENOMIC DNA]</scope>
    <source>
        <strain evidence="5 6">Y03</strain>
    </source>
</reference>
<dbReference type="SUPFAM" id="SSF46689">
    <property type="entry name" value="Homeodomain-like"/>
    <property type="match status" value="2"/>
</dbReference>
<feature type="domain" description="HTH araC/xylS-type" evidence="4">
    <location>
        <begin position="180"/>
        <end position="278"/>
    </location>
</feature>
<dbReference type="SMART" id="SM00342">
    <property type="entry name" value="HTH_ARAC"/>
    <property type="match status" value="1"/>
</dbReference>
<protein>
    <submittedName>
        <fullName evidence="5">Helix-turn-helix transcriptional regulator</fullName>
    </submittedName>
</protein>
<sequence length="282" mass="32354">MNIKSIDLYGKPVFILITFDNLVSMPTPMPENEAAFVYTLKGACVSYSEIEEIKLKKGDAILAKCGNSSLKTFAVDKNPKYSAISIRFYKDTLENIYKDTPAPFYKIKSENNVANSVKLNVNMLLKQYLENLITYFNNTELLTDDLIILKLKEVILLLLETEDTSKVQSIMTNLFEKKTFEFKEIVKAHICSSVSLEELASLNNMSLSTFKKKFKRIYNDTPNNYIINKRVEKVAELLPKSEEPITNIAYDCEFKTLAHMSRVFKTKYGVSPSEYRLNFSDK</sequence>
<name>A0ABX1RQU0_9FLAO</name>
<dbReference type="Pfam" id="PF22200">
    <property type="entry name" value="ExsA_N"/>
    <property type="match status" value="1"/>
</dbReference>
<dbReference type="RefSeq" id="WP_169668868.1">
    <property type="nucleotide sequence ID" value="NZ_JABBHF010000001.1"/>
</dbReference>
<keyword evidence="2" id="KW-0238">DNA-binding</keyword>
<comment type="caution">
    <text evidence="5">The sequence shown here is derived from an EMBL/GenBank/DDBJ whole genome shotgun (WGS) entry which is preliminary data.</text>
</comment>
<organism evidence="5 6">
    <name type="scientific">Flavivirga algicola</name>
    <dbReference type="NCBI Taxonomy" id="2729136"/>
    <lineage>
        <taxon>Bacteria</taxon>
        <taxon>Pseudomonadati</taxon>
        <taxon>Bacteroidota</taxon>
        <taxon>Flavobacteriia</taxon>
        <taxon>Flavobacteriales</taxon>
        <taxon>Flavobacteriaceae</taxon>
        <taxon>Flavivirga</taxon>
    </lineage>
</organism>
<dbReference type="PANTHER" id="PTHR43280">
    <property type="entry name" value="ARAC-FAMILY TRANSCRIPTIONAL REGULATOR"/>
    <property type="match status" value="1"/>
</dbReference>
<dbReference type="Pfam" id="PF12833">
    <property type="entry name" value="HTH_18"/>
    <property type="match status" value="1"/>
</dbReference>
<dbReference type="Gene3D" id="1.10.10.60">
    <property type="entry name" value="Homeodomain-like"/>
    <property type="match status" value="1"/>
</dbReference>
<evidence type="ECO:0000313" key="5">
    <source>
        <dbReference type="EMBL" id="NMH85917.1"/>
    </source>
</evidence>
<dbReference type="EMBL" id="JABBHF010000001">
    <property type="protein sequence ID" value="NMH85917.1"/>
    <property type="molecule type" value="Genomic_DNA"/>
</dbReference>
<dbReference type="PROSITE" id="PS01124">
    <property type="entry name" value="HTH_ARAC_FAMILY_2"/>
    <property type="match status" value="1"/>
</dbReference>
<dbReference type="Proteomes" id="UP000746690">
    <property type="component" value="Unassembled WGS sequence"/>
</dbReference>
<evidence type="ECO:0000256" key="1">
    <source>
        <dbReference type="ARBA" id="ARBA00023015"/>
    </source>
</evidence>
<proteinExistence type="predicted"/>
<dbReference type="InterPro" id="IPR009057">
    <property type="entry name" value="Homeodomain-like_sf"/>
</dbReference>
<dbReference type="InterPro" id="IPR018060">
    <property type="entry name" value="HTH_AraC"/>
</dbReference>
<keyword evidence="3" id="KW-0804">Transcription</keyword>
<dbReference type="InterPro" id="IPR054015">
    <property type="entry name" value="ExsA-like_N"/>
</dbReference>
<keyword evidence="6" id="KW-1185">Reference proteome</keyword>
<evidence type="ECO:0000256" key="3">
    <source>
        <dbReference type="ARBA" id="ARBA00023163"/>
    </source>
</evidence>
<evidence type="ECO:0000259" key="4">
    <source>
        <dbReference type="PROSITE" id="PS01124"/>
    </source>
</evidence>
<evidence type="ECO:0000313" key="6">
    <source>
        <dbReference type="Proteomes" id="UP000746690"/>
    </source>
</evidence>
<keyword evidence="1" id="KW-0805">Transcription regulation</keyword>
<accession>A0ABX1RQU0</accession>